<evidence type="ECO:0000313" key="1">
    <source>
        <dbReference type="EMBL" id="MPC11202.1"/>
    </source>
</evidence>
<organism evidence="1 2">
    <name type="scientific">Portunus trituberculatus</name>
    <name type="common">Swimming crab</name>
    <name type="synonym">Neptunus trituberculatus</name>
    <dbReference type="NCBI Taxonomy" id="210409"/>
    <lineage>
        <taxon>Eukaryota</taxon>
        <taxon>Metazoa</taxon>
        <taxon>Ecdysozoa</taxon>
        <taxon>Arthropoda</taxon>
        <taxon>Crustacea</taxon>
        <taxon>Multicrustacea</taxon>
        <taxon>Malacostraca</taxon>
        <taxon>Eumalacostraca</taxon>
        <taxon>Eucarida</taxon>
        <taxon>Decapoda</taxon>
        <taxon>Pleocyemata</taxon>
        <taxon>Brachyura</taxon>
        <taxon>Eubrachyura</taxon>
        <taxon>Portunoidea</taxon>
        <taxon>Portunidae</taxon>
        <taxon>Portuninae</taxon>
        <taxon>Portunus</taxon>
    </lineage>
</organism>
<dbReference type="Proteomes" id="UP000324222">
    <property type="component" value="Unassembled WGS sequence"/>
</dbReference>
<keyword evidence="2" id="KW-1185">Reference proteome</keyword>
<dbReference type="EMBL" id="VSRR010000150">
    <property type="protein sequence ID" value="MPC11202.1"/>
    <property type="molecule type" value="Genomic_DNA"/>
</dbReference>
<reference evidence="1 2" key="1">
    <citation type="submission" date="2019-05" db="EMBL/GenBank/DDBJ databases">
        <title>Another draft genome of Portunus trituberculatus and its Hox gene families provides insights of decapod evolution.</title>
        <authorList>
            <person name="Jeong J.-H."/>
            <person name="Song I."/>
            <person name="Kim S."/>
            <person name="Choi T."/>
            <person name="Kim D."/>
            <person name="Ryu S."/>
            <person name="Kim W."/>
        </authorList>
    </citation>
    <scope>NUCLEOTIDE SEQUENCE [LARGE SCALE GENOMIC DNA]</scope>
    <source>
        <tissue evidence="1">Muscle</tissue>
    </source>
</reference>
<dbReference type="AlphaFoldDB" id="A0A5B7CN81"/>
<evidence type="ECO:0000313" key="2">
    <source>
        <dbReference type="Proteomes" id="UP000324222"/>
    </source>
</evidence>
<protein>
    <submittedName>
        <fullName evidence="1">Uncharacterized protein</fullName>
    </submittedName>
</protein>
<gene>
    <name evidence="1" type="ORF">E2C01_003862</name>
</gene>
<accession>A0A5B7CN81</accession>
<comment type="caution">
    <text evidence="1">The sequence shown here is derived from an EMBL/GenBank/DDBJ whole genome shotgun (WGS) entry which is preliminary data.</text>
</comment>
<name>A0A5B7CN81_PORTR</name>
<sequence length="67" mass="7345">MWEKDNITSSFPFSVTNCTISSPSCSSFISTPFSDTSLPLHPFSLFSLTFFTTHTSFRLPSSLKGGS</sequence>
<proteinExistence type="predicted"/>